<proteinExistence type="predicted"/>
<evidence type="ECO:0000313" key="2">
    <source>
        <dbReference type="EMBL" id="GGR36501.1"/>
    </source>
</evidence>
<feature type="chain" id="PRO_5036769327" evidence="1">
    <location>
        <begin position="24"/>
        <end position="116"/>
    </location>
</feature>
<gene>
    <name evidence="2" type="ORF">GCM10008957_52710</name>
</gene>
<reference evidence="2" key="2">
    <citation type="submission" date="2020-09" db="EMBL/GenBank/DDBJ databases">
        <authorList>
            <person name="Sun Q."/>
            <person name="Ohkuma M."/>
        </authorList>
    </citation>
    <scope>NUCLEOTIDE SEQUENCE</scope>
    <source>
        <strain evidence="2">JCM 31311</strain>
    </source>
</reference>
<dbReference type="AlphaFoldDB" id="A0A918FGQ6"/>
<keyword evidence="3" id="KW-1185">Reference proteome</keyword>
<evidence type="ECO:0000256" key="1">
    <source>
        <dbReference type="SAM" id="SignalP"/>
    </source>
</evidence>
<name>A0A918FGQ6_9DEIO</name>
<comment type="caution">
    <text evidence="2">The sequence shown here is derived from an EMBL/GenBank/DDBJ whole genome shotgun (WGS) entry which is preliminary data.</text>
</comment>
<feature type="signal peptide" evidence="1">
    <location>
        <begin position="1"/>
        <end position="23"/>
    </location>
</feature>
<evidence type="ECO:0000313" key="3">
    <source>
        <dbReference type="Proteomes" id="UP000603865"/>
    </source>
</evidence>
<dbReference type="Proteomes" id="UP000603865">
    <property type="component" value="Unassembled WGS sequence"/>
</dbReference>
<dbReference type="RefSeq" id="WP_189093518.1">
    <property type="nucleotide sequence ID" value="NZ_BMQL01000073.1"/>
</dbReference>
<keyword evidence="1" id="KW-0732">Signal</keyword>
<sequence length="116" mass="11835">MNVFKCVTALFLSASLLSVPAFAQQTPTPITQTTAQTSADQGLDLYVNGTQVASGALAYSNTVATLGAAGSSTITAFQHGAAISTATPVYSSTYFSTLPNHVIHVVIGGTGSVFVY</sequence>
<organism evidence="2 3">
    <name type="scientific">Deinococcus ruber</name>
    <dbReference type="NCBI Taxonomy" id="1848197"/>
    <lineage>
        <taxon>Bacteria</taxon>
        <taxon>Thermotogati</taxon>
        <taxon>Deinococcota</taxon>
        <taxon>Deinococci</taxon>
        <taxon>Deinococcales</taxon>
        <taxon>Deinococcaceae</taxon>
        <taxon>Deinococcus</taxon>
    </lineage>
</organism>
<reference evidence="2" key="1">
    <citation type="journal article" date="2014" name="Int. J. Syst. Evol. Microbiol.">
        <title>Complete genome sequence of Corynebacterium casei LMG S-19264T (=DSM 44701T), isolated from a smear-ripened cheese.</title>
        <authorList>
            <consortium name="US DOE Joint Genome Institute (JGI-PGF)"/>
            <person name="Walter F."/>
            <person name="Albersmeier A."/>
            <person name="Kalinowski J."/>
            <person name="Ruckert C."/>
        </authorList>
    </citation>
    <scope>NUCLEOTIDE SEQUENCE</scope>
    <source>
        <strain evidence="2">JCM 31311</strain>
    </source>
</reference>
<accession>A0A918FGQ6</accession>
<dbReference type="EMBL" id="BMQL01000073">
    <property type="protein sequence ID" value="GGR36501.1"/>
    <property type="molecule type" value="Genomic_DNA"/>
</dbReference>
<protein>
    <submittedName>
        <fullName evidence="2">Uncharacterized protein</fullName>
    </submittedName>
</protein>